<evidence type="ECO:0000313" key="2">
    <source>
        <dbReference type="Proteomes" id="UP000029889"/>
    </source>
</evidence>
<gene>
    <name evidence="1" type="primary">502</name>
    <name evidence="1" type="ORF">PBI_121Q_502</name>
</gene>
<dbReference type="EMBL" id="KM507819">
    <property type="protein sequence ID" value="AIT14392.1"/>
    <property type="molecule type" value="Genomic_DNA"/>
</dbReference>
<reference evidence="1 2" key="1">
    <citation type="submission" date="2014-09" db="EMBL/GenBank/DDBJ databases">
        <authorList>
            <person name="Lapin J.S."/>
            <person name="Pope W.H."/>
            <person name="Hua J."/>
            <person name="Ford M.E."/>
            <person name="Conway J.F."/>
            <person name="Hatfull G.F."/>
            <person name="Hendrix R.W."/>
        </authorList>
    </citation>
    <scope>NUCLEOTIDE SEQUENCE [LARGE SCALE GENOMIC DNA]</scope>
</reference>
<organism evidence="1 2">
    <name type="scientific">Escherichia phage 121Q</name>
    <dbReference type="NCBI Taxonomy" id="1555202"/>
    <lineage>
        <taxon>Viruses</taxon>
        <taxon>Duplodnaviria</taxon>
        <taxon>Heunggongvirae</taxon>
        <taxon>Uroviricota</taxon>
        <taxon>Caudoviricetes</taxon>
        <taxon>Asteriusvirus</taxon>
        <taxon>Asteriusvirus av121Q</taxon>
    </lineage>
</organism>
<dbReference type="Proteomes" id="UP000029889">
    <property type="component" value="Segment"/>
</dbReference>
<dbReference type="RefSeq" id="YP_009102089.1">
    <property type="nucleotide sequence ID" value="NC_025447.1"/>
</dbReference>
<accession>A0A097EY89</accession>
<evidence type="ECO:0000313" key="1">
    <source>
        <dbReference type="EMBL" id="AIT14392.1"/>
    </source>
</evidence>
<protein>
    <submittedName>
        <fullName evidence="1">Uncharacterized protein</fullName>
    </submittedName>
</protein>
<dbReference type="GeneID" id="22111542"/>
<proteinExistence type="predicted"/>
<dbReference type="KEGG" id="vg:22111542"/>
<sequence>MVKSLLPPPKRHKIKEMKEQRTLKMYINLVKLLCKSPSLKAEFKTDDDRKALIEMKYMLSKMSFYKFVKEYASDPFSPRWRAKPREYFYGGSYTDLIQDTVMGVEFEIDYEPNGVESWPIEKRLPSEEEIYVYARKLSNFSSRITLGNLDSFIIFYTRVGVDKMVTKLNELSLQQKQINAYKDITDLY</sequence>
<name>A0A097EY89_9CAUD</name>
<keyword evidence="2" id="KW-1185">Reference proteome</keyword>